<keyword evidence="4" id="KW-1185">Reference proteome</keyword>
<dbReference type="GeneID" id="98122480"/>
<feature type="compositionally biased region" description="Low complexity" evidence="1">
    <location>
        <begin position="318"/>
        <end position="328"/>
    </location>
</feature>
<comment type="caution">
    <text evidence="3">The sequence shown here is derived from an EMBL/GenBank/DDBJ whole genome shotgun (WGS) entry which is preliminary data.</text>
</comment>
<reference evidence="3 4" key="1">
    <citation type="journal article" date="2024" name="Commun. Biol.">
        <title>Comparative genomic analysis of thermophilic fungi reveals convergent evolutionary adaptations and gene losses.</title>
        <authorList>
            <person name="Steindorff A.S."/>
            <person name="Aguilar-Pontes M.V."/>
            <person name="Robinson A.J."/>
            <person name="Andreopoulos B."/>
            <person name="LaButti K."/>
            <person name="Kuo A."/>
            <person name="Mondo S."/>
            <person name="Riley R."/>
            <person name="Otillar R."/>
            <person name="Haridas S."/>
            <person name="Lipzen A."/>
            <person name="Grimwood J."/>
            <person name="Schmutz J."/>
            <person name="Clum A."/>
            <person name="Reid I.D."/>
            <person name="Moisan M.C."/>
            <person name="Butler G."/>
            <person name="Nguyen T.T.M."/>
            <person name="Dewar K."/>
            <person name="Conant G."/>
            <person name="Drula E."/>
            <person name="Henrissat B."/>
            <person name="Hansel C."/>
            <person name="Singer S."/>
            <person name="Hutchinson M.I."/>
            <person name="de Vries R.P."/>
            <person name="Natvig D.O."/>
            <person name="Powell A.J."/>
            <person name="Tsang A."/>
            <person name="Grigoriev I.V."/>
        </authorList>
    </citation>
    <scope>NUCLEOTIDE SEQUENCE [LARGE SCALE GENOMIC DNA]</scope>
    <source>
        <strain evidence="3 4">ATCC 22073</strain>
    </source>
</reference>
<sequence length="391" mass="41950">MAAASGLVDPTKAGKYPVILSDALLGRPSQETYTGIRYNHRPALSSETAPATARLKKSAKDDSYNLGFEDQGDKYQYNGVRTTDDGNYVLIFDPARKAFVLHRVDSTFHMNVTRTPTDSNVESLRKQFPHLEVKTAVSRPLPKGKAAPKANASKTAAAKAKPGKSTTTAAAANSDASKTIELTLPDLSAAPPAESKTTPSASQSEPDKKPKRRALSPVESEEEEDDDDGGLTVEYPEGNPAAFRTTSSYMPAIPVMTRRFSEFANDRADEDDGFDTGGVAGIGGYGAEALEEDGYLEEEYEEEEDDDENEDDGPSGMAPTPAAAAALAAPPPRPEFIPPAVEPDRYTFDDNDSDADANDDELEGELAELEAEFEKDQNGGHESDSSVSEEE</sequence>
<dbReference type="Pfam" id="PF09816">
    <property type="entry name" value="EAF"/>
    <property type="match status" value="1"/>
</dbReference>
<proteinExistence type="predicted"/>
<dbReference type="RefSeq" id="XP_070868193.1">
    <property type="nucleotide sequence ID" value="XM_071007836.1"/>
</dbReference>
<evidence type="ECO:0000259" key="2">
    <source>
        <dbReference type="Pfam" id="PF09816"/>
    </source>
</evidence>
<feature type="compositionally biased region" description="Acidic residues" evidence="1">
    <location>
        <begin position="349"/>
        <end position="371"/>
    </location>
</feature>
<name>A0ABR4DGP8_9PEZI</name>
<gene>
    <name evidence="3" type="ORF">VTJ83DRAFT_1653</name>
</gene>
<evidence type="ECO:0000256" key="1">
    <source>
        <dbReference type="SAM" id="MobiDB-lite"/>
    </source>
</evidence>
<organism evidence="3 4">
    <name type="scientific">Remersonia thermophila</name>
    <dbReference type="NCBI Taxonomy" id="72144"/>
    <lineage>
        <taxon>Eukaryota</taxon>
        <taxon>Fungi</taxon>
        <taxon>Dikarya</taxon>
        <taxon>Ascomycota</taxon>
        <taxon>Pezizomycotina</taxon>
        <taxon>Sordariomycetes</taxon>
        <taxon>Sordariomycetidae</taxon>
        <taxon>Sordariales</taxon>
        <taxon>Sordariales incertae sedis</taxon>
        <taxon>Remersonia</taxon>
    </lineage>
</organism>
<feature type="compositionally biased region" description="Gly residues" evidence="1">
    <location>
        <begin position="275"/>
        <end position="286"/>
    </location>
</feature>
<dbReference type="EMBL" id="JAZGUE010000002">
    <property type="protein sequence ID" value="KAL2269469.1"/>
    <property type="molecule type" value="Genomic_DNA"/>
</dbReference>
<evidence type="ECO:0000313" key="4">
    <source>
        <dbReference type="Proteomes" id="UP001600064"/>
    </source>
</evidence>
<dbReference type="Proteomes" id="UP001600064">
    <property type="component" value="Unassembled WGS sequence"/>
</dbReference>
<protein>
    <recommendedName>
        <fullName evidence="2">Transcription elongation factor Eaf N-terminal domain-containing protein</fullName>
    </recommendedName>
</protein>
<feature type="compositionally biased region" description="Basic and acidic residues" evidence="1">
    <location>
        <begin position="372"/>
        <end position="384"/>
    </location>
</feature>
<feature type="compositionally biased region" description="Pro residues" evidence="1">
    <location>
        <begin position="329"/>
        <end position="341"/>
    </location>
</feature>
<feature type="compositionally biased region" description="Low complexity" evidence="1">
    <location>
        <begin position="145"/>
        <end position="177"/>
    </location>
</feature>
<evidence type="ECO:0000313" key="3">
    <source>
        <dbReference type="EMBL" id="KAL2269469.1"/>
    </source>
</evidence>
<feature type="compositionally biased region" description="Acidic residues" evidence="1">
    <location>
        <begin position="219"/>
        <end position="229"/>
    </location>
</feature>
<feature type="domain" description="Transcription elongation factor Eaf N-terminal" evidence="2">
    <location>
        <begin position="16"/>
        <end position="116"/>
    </location>
</feature>
<feature type="compositionally biased region" description="Acidic residues" evidence="1">
    <location>
        <begin position="289"/>
        <end position="313"/>
    </location>
</feature>
<feature type="region of interest" description="Disordered" evidence="1">
    <location>
        <begin position="264"/>
        <end position="391"/>
    </location>
</feature>
<accession>A0ABR4DGP8</accession>
<dbReference type="InterPro" id="IPR019194">
    <property type="entry name" value="Tscrpt_elong_fac_Eaf_N"/>
</dbReference>
<feature type="region of interest" description="Disordered" evidence="1">
    <location>
        <begin position="132"/>
        <end position="251"/>
    </location>
</feature>
<feature type="compositionally biased region" description="Polar residues" evidence="1">
    <location>
        <begin position="195"/>
        <end position="204"/>
    </location>
</feature>